<feature type="transmembrane region" description="Helical" evidence="2">
    <location>
        <begin position="167"/>
        <end position="189"/>
    </location>
</feature>
<keyword evidence="2" id="KW-0472">Membrane</keyword>
<feature type="region of interest" description="Disordered" evidence="1">
    <location>
        <begin position="62"/>
        <end position="88"/>
    </location>
</feature>
<dbReference type="PANTHER" id="PTHR33709">
    <property type="entry name" value="OSJNBA0035M09.9 PROTEIN"/>
    <property type="match status" value="1"/>
</dbReference>
<evidence type="ECO:0000313" key="4">
    <source>
        <dbReference type="Proteomes" id="UP000636800"/>
    </source>
</evidence>
<keyword evidence="4" id="KW-1185">Reference proteome</keyword>
<sequence length="407" mass="44972">MSGRRAHKLSTGMMVSGPPPPPAKDRFQRLSSAAAPYTGGDVRLSGELGRMFDIGIDRSTSVPISRSHSGPLTRPTATSVPATTRKSSGPILPPTGLITSGRIDRRSGELSSSTAKRKEVAPGVTVVDNDIRFWFLLPKLWLWVSAVVFLGAIGVGVFVWVEVGRLHFFVVFAGAAVGVGVMAIWNWTLGRRELERYFRAFPDSSINPRNLPVGKLVKVTGHVTCGNIPLDTSYQNVPRCIYTSTELHESRARKNLYGITYSSCTWSLKRSEKHVVDFFYLSDVKSGTRFLVRAGNGAKVICFVKPTMTLLVSKKNKEQSPSFLRWLQNQHIASGDSTMRLNEGYIKEGSTMSILGTLKSHQNLVIIDPPEEVSSTGWQWRRCFIPMHVEGLILIGDETPEDELCHV</sequence>
<dbReference type="InterPro" id="IPR040339">
    <property type="entry name" value="At1g16860-like"/>
</dbReference>
<dbReference type="AlphaFoldDB" id="A0A835RNE9"/>
<evidence type="ECO:0000256" key="1">
    <source>
        <dbReference type="SAM" id="MobiDB-lite"/>
    </source>
</evidence>
<accession>A0A835RNE9</accession>
<gene>
    <name evidence="3" type="ORF">HPP92_000221</name>
</gene>
<proteinExistence type="predicted"/>
<feature type="transmembrane region" description="Helical" evidence="2">
    <location>
        <begin position="140"/>
        <end position="161"/>
    </location>
</feature>
<evidence type="ECO:0008006" key="5">
    <source>
        <dbReference type="Google" id="ProtNLM"/>
    </source>
</evidence>
<evidence type="ECO:0000256" key="2">
    <source>
        <dbReference type="SAM" id="Phobius"/>
    </source>
</evidence>
<dbReference type="PANTHER" id="PTHR33709:SF17">
    <property type="entry name" value="UBIQUITIN-SPECIFIC PROTEASE FAMILY C19-RELATED PROTEIN"/>
    <property type="match status" value="1"/>
</dbReference>
<feature type="compositionally biased region" description="Polar residues" evidence="1">
    <location>
        <begin position="62"/>
        <end position="87"/>
    </location>
</feature>
<name>A0A835RNE9_VANPL</name>
<evidence type="ECO:0000313" key="3">
    <source>
        <dbReference type="EMBL" id="KAG0495530.1"/>
    </source>
</evidence>
<dbReference type="Proteomes" id="UP000636800">
    <property type="component" value="Chromosome 1"/>
</dbReference>
<comment type="caution">
    <text evidence="3">The sequence shown here is derived from an EMBL/GenBank/DDBJ whole genome shotgun (WGS) entry which is preliminary data.</text>
</comment>
<feature type="region of interest" description="Disordered" evidence="1">
    <location>
        <begin position="1"/>
        <end position="25"/>
    </location>
</feature>
<keyword evidence="2" id="KW-1133">Transmembrane helix</keyword>
<dbReference type="OrthoDB" id="185373at2759"/>
<organism evidence="3 4">
    <name type="scientific">Vanilla planifolia</name>
    <name type="common">Vanilla</name>
    <dbReference type="NCBI Taxonomy" id="51239"/>
    <lineage>
        <taxon>Eukaryota</taxon>
        <taxon>Viridiplantae</taxon>
        <taxon>Streptophyta</taxon>
        <taxon>Embryophyta</taxon>
        <taxon>Tracheophyta</taxon>
        <taxon>Spermatophyta</taxon>
        <taxon>Magnoliopsida</taxon>
        <taxon>Liliopsida</taxon>
        <taxon>Asparagales</taxon>
        <taxon>Orchidaceae</taxon>
        <taxon>Vanilloideae</taxon>
        <taxon>Vanilleae</taxon>
        <taxon>Vanilla</taxon>
    </lineage>
</organism>
<protein>
    <recommendedName>
        <fullName evidence="5">Ubiquitin-specific protease family C19-related protein</fullName>
    </recommendedName>
</protein>
<dbReference type="EMBL" id="JADCNL010000001">
    <property type="protein sequence ID" value="KAG0495530.1"/>
    <property type="molecule type" value="Genomic_DNA"/>
</dbReference>
<keyword evidence="2" id="KW-0812">Transmembrane</keyword>
<reference evidence="3 4" key="1">
    <citation type="journal article" date="2020" name="Nat. Food">
        <title>A phased Vanilla planifolia genome enables genetic improvement of flavour and production.</title>
        <authorList>
            <person name="Hasing T."/>
            <person name="Tang H."/>
            <person name="Brym M."/>
            <person name="Khazi F."/>
            <person name="Huang T."/>
            <person name="Chambers A.H."/>
        </authorList>
    </citation>
    <scope>NUCLEOTIDE SEQUENCE [LARGE SCALE GENOMIC DNA]</scope>
    <source>
        <tissue evidence="3">Leaf</tissue>
    </source>
</reference>